<dbReference type="InterPro" id="IPR029058">
    <property type="entry name" value="AB_hydrolase_fold"/>
</dbReference>
<dbReference type="InterPro" id="IPR000639">
    <property type="entry name" value="Epox_hydrolase-like"/>
</dbReference>
<sequence length="325" mass="37280">MTSLTQTLTISPSINYEFVHAPYTSNQTSTILFLHGFPSSLHSWRHQIKHFNQLGYGCLAPNLMGYGKTYSPSDFQEYKTKQMVLHLVTLLSYLAINTPVIVVGHDFGTIVASRFALYYPERVQALILLSIGYNPPGIVDIDRTINNAKEAVGYDIYGYWKFFGFDDDAAQLIEKNVNSFLDIAFPPSEDALALWRSDFTPTGKLKEWLQNRKSLSRRASYLTDSDYNVYLGYVLEGMKGKLNWYKAQFNNVNAEDEKNLDSNIQVPTLFIPGLRDAVGIPALYGAQKQYIEDLTVIELDATHWIMEEKFQEVNKHIEEWIRKRF</sequence>
<comment type="similarity">
    <text evidence="2">Belongs to the AB hydrolase superfamily. Epoxide hydrolase family.</text>
</comment>
<accession>A0A813PXZ7</accession>
<dbReference type="EMBL" id="CAJNOG010000015">
    <property type="protein sequence ID" value="CAF0757349.1"/>
    <property type="molecule type" value="Genomic_DNA"/>
</dbReference>
<proteinExistence type="inferred from homology"/>
<dbReference type="Proteomes" id="UP000663845">
    <property type="component" value="Unassembled WGS sequence"/>
</dbReference>
<evidence type="ECO:0000259" key="3">
    <source>
        <dbReference type="Pfam" id="PF00561"/>
    </source>
</evidence>
<dbReference type="InterPro" id="IPR000073">
    <property type="entry name" value="AB_hydrolase_1"/>
</dbReference>
<organism evidence="4 6">
    <name type="scientific">Adineta steineri</name>
    <dbReference type="NCBI Taxonomy" id="433720"/>
    <lineage>
        <taxon>Eukaryota</taxon>
        <taxon>Metazoa</taxon>
        <taxon>Spiralia</taxon>
        <taxon>Gnathifera</taxon>
        <taxon>Rotifera</taxon>
        <taxon>Eurotatoria</taxon>
        <taxon>Bdelloidea</taxon>
        <taxon>Adinetida</taxon>
        <taxon>Adinetidae</taxon>
        <taxon>Adineta</taxon>
    </lineage>
</organism>
<reference evidence="4" key="1">
    <citation type="submission" date="2021-02" db="EMBL/GenBank/DDBJ databases">
        <authorList>
            <person name="Nowell W R."/>
        </authorList>
    </citation>
    <scope>NUCLEOTIDE SEQUENCE</scope>
</reference>
<feature type="domain" description="AB hydrolase-1" evidence="3">
    <location>
        <begin position="30"/>
        <end position="309"/>
    </location>
</feature>
<dbReference type="GO" id="GO:0004301">
    <property type="term" value="F:epoxide hydrolase activity"/>
    <property type="evidence" value="ECO:0007669"/>
    <property type="project" value="UniProtKB-ARBA"/>
</dbReference>
<gene>
    <name evidence="4" type="ORF">JYZ213_LOCUS2851</name>
    <name evidence="5" type="ORF">OXD698_LOCUS33351</name>
</gene>
<evidence type="ECO:0000313" key="4">
    <source>
        <dbReference type="EMBL" id="CAF0757349.1"/>
    </source>
</evidence>
<dbReference type="Pfam" id="PF00561">
    <property type="entry name" value="Abhydrolase_1"/>
    <property type="match status" value="1"/>
</dbReference>
<protein>
    <recommendedName>
        <fullName evidence="3">AB hydrolase-1 domain-containing protein</fullName>
    </recommendedName>
</protein>
<evidence type="ECO:0000313" key="5">
    <source>
        <dbReference type="EMBL" id="CAF4064730.1"/>
    </source>
</evidence>
<dbReference type="AlphaFoldDB" id="A0A813PXZ7"/>
<keyword evidence="1" id="KW-0378">Hydrolase</keyword>
<dbReference type="PRINTS" id="PR00111">
    <property type="entry name" value="ABHYDROLASE"/>
</dbReference>
<dbReference type="Gene3D" id="3.40.50.1820">
    <property type="entry name" value="alpha/beta hydrolase"/>
    <property type="match status" value="1"/>
</dbReference>
<comment type="caution">
    <text evidence="4">The sequence shown here is derived from an EMBL/GenBank/DDBJ whole genome shotgun (WGS) entry which is preliminary data.</text>
</comment>
<evidence type="ECO:0000256" key="1">
    <source>
        <dbReference type="ARBA" id="ARBA00022801"/>
    </source>
</evidence>
<dbReference type="PRINTS" id="PR00412">
    <property type="entry name" value="EPOXHYDRLASE"/>
</dbReference>
<name>A0A813PXZ7_9BILA</name>
<dbReference type="SUPFAM" id="SSF53474">
    <property type="entry name" value="alpha/beta-Hydrolases"/>
    <property type="match status" value="1"/>
</dbReference>
<evidence type="ECO:0000313" key="6">
    <source>
        <dbReference type="Proteomes" id="UP000663845"/>
    </source>
</evidence>
<dbReference type="EMBL" id="CAJOAZ010004554">
    <property type="protein sequence ID" value="CAF4064730.1"/>
    <property type="molecule type" value="Genomic_DNA"/>
</dbReference>
<evidence type="ECO:0000256" key="2">
    <source>
        <dbReference type="ARBA" id="ARBA00038334"/>
    </source>
</evidence>
<dbReference type="Proteomes" id="UP000663844">
    <property type="component" value="Unassembled WGS sequence"/>
</dbReference>
<dbReference type="PANTHER" id="PTHR43329">
    <property type="entry name" value="EPOXIDE HYDROLASE"/>
    <property type="match status" value="1"/>
</dbReference>